<feature type="transmembrane region" description="Helical" evidence="7">
    <location>
        <begin position="132"/>
        <end position="155"/>
    </location>
</feature>
<dbReference type="EMBL" id="JBIGIC010000017">
    <property type="protein sequence ID" value="MFG6490001.1"/>
    <property type="molecule type" value="Genomic_DNA"/>
</dbReference>
<evidence type="ECO:0000256" key="6">
    <source>
        <dbReference type="ARBA" id="ARBA00023136"/>
    </source>
</evidence>
<feature type="transmembrane region" description="Helical" evidence="7">
    <location>
        <begin position="102"/>
        <end position="120"/>
    </location>
</feature>
<comment type="subcellular location">
    <subcellularLocation>
        <location evidence="1 7">Cell membrane</location>
        <topology evidence="1 7">Multi-pass membrane protein</topology>
    </subcellularLocation>
</comment>
<dbReference type="Gene3D" id="1.10.3720.10">
    <property type="entry name" value="MetI-like"/>
    <property type="match status" value="1"/>
</dbReference>
<evidence type="ECO:0000256" key="7">
    <source>
        <dbReference type="RuleBase" id="RU363032"/>
    </source>
</evidence>
<keyword evidence="10" id="KW-1185">Reference proteome</keyword>
<evidence type="ECO:0000256" key="2">
    <source>
        <dbReference type="ARBA" id="ARBA00022448"/>
    </source>
</evidence>
<dbReference type="SUPFAM" id="SSF161098">
    <property type="entry name" value="MetI-like"/>
    <property type="match status" value="1"/>
</dbReference>
<feature type="transmembrane region" description="Helical" evidence="7">
    <location>
        <begin position="198"/>
        <end position="216"/>
    </location>
</feature>
<dbReference type="Pfam" id="PF00528">
    <property type="entry name" value="BPD_transp_1"/>
    <property type="match status" value="1"/>
</dbReference>
<dbReference type="PROSITE" id="PS50928">
    <property type="entry name" value="ABC_TM1"/>
    <property type="match status" value="1"/>
</dbReference>
<dbReference type="InterPro" id="IPR035906">
    <property type="entry name" value="MetI-like_sf"/>
</dbReference>
<reference evidence="9 10" key="1">
    <citation type="submission" date="2024-08" db="EMBL/GenBank/DDBJ databases">
        <authorList>
            <person name="Lu H."/>
        </authorList>
    </citation>
    <scope>NUCLEOTIDE SEQUENCE [LARGE SCALE GENOMIC DNA]</scope>
    <source>
        <strain evidence="9 10">BYS78W</strain>
    </source>
</reference>
<dbReference type="RefSeq" id="WP_394416663.1">
    <property type="nucleotide sequence ID" value="NZ_JBIGIC010000017.1"/>
</dbReference>
<proteinExistence type="inferred from homology"/>
<comment type="similarity">
    <text evidence="7">Belongs to the binding-protein-dependent transport system permease family.</text>
</comment>
<comment type="caution">
    <text evidence="9">The sequence shown here is derived from an EMBL/GenBank/DDBJ whole genome shotgun (WGS) entry which is preliminary data.</text>
</comment>
<dbReference type="Proteomes" id="UP001606134">
    <property type="component" value="Unassembled WGS sequence"/>
</dbReference>
<keyword evidence="6 7" id="KW-0472">Membrane</keyword>
<dbReference type="PANTHER" id="PTHR30151">
    <property type="entry name" value="ALKANE SULFONATE ABC TRANSPORTER-RELATED, MEMBRANE SUBUNIT"/>
    <property type="match status" value="1"/>
</dbReference>
<name>A0ABW7HJB9_9BURK</name>
<gene>
    <name evidence="9" type="ORF">ACG04R_25215</name>
</gene>
<dbReference type="PANTHER" id="PTHR30151:SF20">
    <property type="entry name" value="ABC TRANSPORTER PERMEASE PROTEIN HI_0355-RELATED"/>
    <property type="match status" value="1"/>
</dbReference>
<evidence type="ECO:0000256" key="1">
    <source>
        <dbReference type="ARBA" id="ARBA00004651"/>
    </source>
</evidence>
<accession>A0ABW7HJB9</accession>
<evidence type="ECO:0000256" key="3">
    <source>
        <dbReference type="ARBA" id="ARBA00022475"/>
    </source>
</evidence>
<evidence type="ECO:0000313" key="9">
    <source>
        <dbReference type="EMBL" id="MFG6490001.1"/>
    </source>
</evidence>
<feature type="transmembrane region" description="Helical" evidence="7">
    <location>
        <begin position="222"/>
        <end position="245"/>
    </location>
</feature>
<keyword evidence="3" id="KW-1003">Cell membrane</keyword>
<feature type="transmembrane region" description="Helical" evidence="7">
    <location>
        <begin position="161"/>
        <end position="177"/>
    </location>
</feature>
<keyword evidence="5 7" id="KW-1133">Transmembrane helix</keyword>
<evidence type="ECO:0000256" key="5">
    <source>
        <dbReference type="ARBA" id="ARBA00022989"/>
    </source>
</evidence>
<keyword evidence="4 7" id="KW-0812">Transmembrane</keyword>
<dbReference type="InterPro" id="IPR000515">
    <property type="entry name" value="MetI-like"/>
</dbReference>
<feature type="domain" description="ABC transmembrane type-1" evidence="8">
    <location>
        <begin position="95"/>
        <end position="275"/>
    </location>
</feature>
<organism evidence="9 10">
    <name type="scientific">Pelomonas candidula</name>
    <dbReference type="NCBI Taxonomy" id="3299025"/>
    <lineage>
        <taxon>Bacteria</taxon>
        <taxon>Pseudomonadati</taxon>
        <taxon>Pseudomonadota</taxon>
        <taxon>Betaproteobacteria</taxon>
        <taxon>Burkholderiales</taxon>
        <taxon>Sphaerotilaceae</taxon>
        <taxon>Roseateles</taxon>
    </lineage>
</organism>
<keyword evidence="2 7" id="KW-0813">Transport</keyword>
<evidence type="ECO:0000259" key="8">
    <source>
        <dbReference type="PROSITE" id="PS50928"/>
    </source>
</evidence>
<evidence type="ECO:0000256" key="4">
    <source>
        <dbReference type="ARBA" id="ARBA00022692"/>
    </source>
</evidence>
<dbReference type="CDD" id="cd06261">
    <property type="entry name" value="TM_PBP2"/>
    <property type="match status" value="1"/>
</dbReference>
<sequence>MNSNATLSPPAVHVASVGTSAAEIEAAAAKAARKRVRTVFFWRYLILIVFLGGWEALVRAKVMDEFFFSKPSDICDRLWTWIVEGTSEGSLWYHLWVTMEESLLGFFTGSVAGIVAGIALGRNRMLADVFSVYIKVINSVPRVVLAPIFIMIFGLGLTSKVALSFVMVFFVVFSNAFQGVREADRNLLANAQILGARGWQLTSSVVIPSAMSWIFASLHVSFGFAIVGAIVGEFVGARYGIGLLINIAKGSFDAAGMYAAIVIIMVVALAAEYLMTLVENRLAKWRPAPLQDTN</sequence>
<protein>
    <submittedName>
        <fullName evidence="9">ABC transporter permease</fullName>
    </submittedName>
</protein>
<feature type="transmembrane region" description="Helical" evidence="7">
    <location>
        <begin position="40"/>
        <end position="58"/>
    </location>
</feature>
<feature type="transmembrane region" description="Helical" evidence="7">
    <location>
        <begin position="257"/>
        <end position="275"/>
    </location>
</feature>
<evidence type="ECO:0000313" key="10">
    <source>
        <dbReference type="Proteomes" id="UP001606134"/>
    </source>
</evidence>